<proteinExistence type="predicted"/>
<keyword evidence="4" id="KW-1185">Reference proteome</keyword>
<organism evidence="2 3">
    <name type="scientific">Pedobacter zeae</name>
    <dbReference type="NCBI Taxonomy" id="1737356"/>
    <lineage>
        <taxon>Bacteria</taxon>
        <taxon>Pseudomonadati</taxon>
        <taxon>Bacteroidota</taxon>
        <taxon>Sphingobacteriia</taxon>
        <taxon>Sphingobacteriales</taxon>
        <taxon>Sphingobacteriaceae</taxon>
        <taxon>Pedobacter</taxon>
    </lineage>
</organism>
<evidence type="ECO:0000313" key="4">
    <source>
        <dbReference type="Proteomes" id="UP000642938"/>
    </source>
</evidence>
<protein>
    <submittedName>
        <fullName evidence="2">Uncharacterized protein</fullName>
    </submittedName>
</protein>
<evidence type="ECO:0000313" key="1">
    <source>
        <dbReference type="EMBL" id="GGG92397.1"/>
    </source>
</evidence>
<comment type="caution">
    <text evidence="2">The sequence shown here is derived from an EMBL/GenBank/DDBJ whole genome shotgun (WGS) entry which is preliminary data.</text>
</comment>
<sequence length="54" mass="6146">MEDVRWEMENVRGEVENGKCEMEEVREKDGGRYGTGINALGFQVDVGVRQIETV</sequence>
<reference evidence="1" key="4">
    <citation type="submission" date="2024-05" db="EMBL/GenBank/DDBJ databases">
        <authorList>
            <person name="Sun Q."/>
            <person name="Zhou Y."/>
        </authorList>
    </citation>
    <scope>NUCLEOTIDE SEQUENCE</scope>
    <source>
        <strain evidence="1">CGMCC 1.15287</strain>
    </source>
</reference>
<dbReference type="EMBL" id="JACIEF010000002">
    <property type="protein sequence ID" value="MBB4108500.1"/>
    <property type="molecule type" value="Genomic_DNA"/>
</dbReference>
<reference evidence="2 3" key="3">
    <citation type="submission" date="2020-08" db="EMBL/GenBank/DDBJ databases">
        <title>Genomic Encyclopedia of Type Strains, Phase IV (KMG-IV): sequencing the most valuable type-strain genomes for metagenomic binning, comparative biology and taxonomic classification.</title>
        <authorList>
            <person name="Goeker M."/>
        </authorList>
    </citation>
    <scope>NUCLEOTIDE SEQUENCE [LARGE SCALE GENOMIC DNA]</scope>
    <source>
        <strain evidence="2 3">DSM 100774</strain>
    </source>
</reference>
<dbReference type="Proteomes" id="UP000642938">
    <property type="component" value="Unassembled WGS sequence"/>
</dbReference>
<accession>A0A7W6KD28</accession>
<evidence type="ECO:0000313" key="3">
    <source>
        <dbReference type="Proteomes" id="UP000532273"/>
    </source>
</evidence>
<evidence type="ECO:0000313" key="2">
    <source>
        <dbReference type="EMBL" id="MBB4108500.1"/>
    </source>
</evidence>
<dbReference type="EMBL" id="BMHZ01000001">
    <property type="protein sequence ID" value="GGG92397.1"/>
    <property type="molecule type" value="Genomic_DNA"/>
</dbReference>
<gene>
    <name evidence="1" type="ORF">GCM10007422_01800</name>
    <name evidence="2" type="ORF">GGQ60_002481</name>
</gene>
<reference evidence="4" key="2">
    <citation type="journal article" date="2019" name="Int. J. Syst. Evol. Microbiol.">
        <title>The Global Catalogue of Microorganisms (GCM) 10K type strain sequencing project: providing services to taxonomists for standard genome sequencing and annotation.</title>
        <authorList>
            <consortium name="The Broad Institute Genomics Platform"/>
            <consortium name="The Broad Institute Genome Sequencing Center for Infectious Disease"/>
            <person name="Wu L."/>
            <person name="Ma J."/>
        </authorList>
    </citation>
    <scope>NUCLEOTIDE SEQUENCE [LARGE SCALE GENOMIC DNA]</scope>
    <source>
        <strain evidence="4">CGMCC 1.15287</strain>
    </source>
</reference>
<dbReference type="Proteomes" id="UP000532273">
    <property type="component" value="Unassembled WGS sequence"/>
</dbReference>
<dbReference type="AlphaFoldDB" id="A0A7W6KD28"/>
<reference evidence="1" key="1">
    <citation type="journal article" date="2014" name="Int. J. Syst. Evol. Microbiol.">
        <title>Complete genome of a new Firmicutes species belonging to the dominant human colonic microbiota ('Ruminococcus bicirculans') reveals two chromosomes and a selective capacity to utilize plant glucans.</title>
        <authorList>
            <consortium name="NISC Comparative Sequencing Program"/>
            <person name="Wegmann U."/>
            <person name="Louis P."/>
            <person name="Goesmann A."/>
            <person name="Henrissat B."/>
            <person name="Duncan S.H."/>
            <person name="Flint H.J."/>
        </authorList>
    </citation>
    <scope>NUCLEOTIDE SEQUENCE</scope>
    <source>
        <strain evidence="1">CGMCC 1.15287</strain>
    </source>
</reference>
<name>A0A7W6KD28_9SPHI</name>